<keyword evidence="4 9" id="KW-0808">Transferase</keyword>
<dbReference type="PANTHER" id="PTHR23342">
    <property type="entry name" value="N-ACETYLGLUTAMATE SYNTHASE"/>
    <property type="match status" value="1"/>
</dbReference>
<name>A0ABX1TUG8_9PROT</name>
<dbReference type="RefSeq" id="WP_169064825.1">
    <property type="nucleotide sequence ID" value="NZ_SPMY01000002.1"/>
</dbReference>
<dbReference type="NCBIfam" id="TIGR00761">
    <property type="entry name" value="argB"/>
    <property type="match status" value="1"/>
</dbReference>
<evidence type="ECO:0000256" key="2">
    <source>
        <dbReference type="ARBA" id="ARBA00022571"/>
    </source>
</evidence>
<feature type="binding site" evidence="9">
    <location>
        <begin position="68"/>
        <end position="69"/>
    </location>
    <ligand>
        <name>substrate</name>
    </ligand>
</feature>
<comment type="catalytic activity">
    <reaction evidence="8 9">
        <text>N-acetyl-L-glutamate + ATP = N-acetyl-L-glutamyl 5-phosphate + ADP</text>
        <dbReference type="Rhea" id="RHEA:14629"/>
        <dbReference type="ChEBI" id="CHEBI:30616"/>
        <dbReference type="ChEBI" id="CHEBI:44337"/>
        <dbReference type="ChEBI" id="CHEBI:57936"/>
        <dbReference type="ChEBI" id="CHEBI:456216"/>
        <dbReference type="EC" id="2.7.2.8"/>
    </reaction>
</comment>
<feature type="site" description="Transition state stabilizer" evidence="9">
    <location>
        <position position="252"/>
    </location>
</feature>
<dbReference type="SUPFAM" id="SSF53633">
    <property type="entry name" value="Carbamate kinase-like"/>
    <property type="match status" value="1"/>
</dbReference>
<dbReference type="InterPro" id="IPR004662">
    <property type="entry name" value="AcgluKinase_fam"/>
</dbReference>
<evidence type="ECO:0000256" key="9">
    <source>
        <dbReference type="HAMAP-Rule" id="MF_00082"/>
    </source>
</evidence>
<comment type="caution">
    <text evidence="11">The sequence shown here is derived from an EMBL/GenBank/DDBJ whole genome shotgun (WGS) entry which is preliminary data.</text>
</comment>
<dbReference type="Gene3D" id="3.40.1160.10">
    <property type="entry name" value="Acetylglutamate kinase-like"/>
    <property type="match status" value="1"/>
</dbReference>
<evidence type="ECO:0000256" key="5">
    <source>
        <dbReference type="ARBA" id="ARBA00022741"/>
    </source>
</evidence>
<evidence type="ECO:0000256" key="8">
    <source>
        <dbReference type="ARBA" id="ARBA00048141"/>
    </source>
</evidence>
<gene>
    <name evidence="9 11" type="primary">argB</name>
    <name evidence="11" type="ORF">E4Q23_00485</name>
</gene>
<dbReference type="HAMAP" id="MF_00082">
    <property type="entry name" value="ArgB"/>
    <property type="match status" value="1"/>
</dbReference>
<comment type="similarity">
    <text evidence="9">Belongs to the acetylglutamate kinase family. ArgB subfamily.</text>
</comment>
<evidence type="ECO:0000313" key="11">
    <source>
        <dbReference type="EMBL" id="NMQ26373.1"/>
    </source>
</evidence>
<reference evidence="11 12" key="1">
    <citation type="submission" date="2019-03" db="EMBL/GenBank/DDBJ databases">
        <title>Metabolic reconstructions from genomes of highly enriched 'Candidatus Accumulibacter' and 'Candidatus Competibacter' bioreactor populations.</title>
        <authorList>
            <person name="Annavajhala M.K."/>
            <person name="Welles L."/>
            <person name="Abbas B."/>
            <person name="Sorokin D."/>
            <person name="Park H."/>
            <person name="Van Loosdrecht M."/>
            <person name="Chandran K."/>
        </authorList>
    </citation>
    <scope>NUCLEOTIDE SEQUENCE [LARGE SCALE GENOMIC DNA]</scope>
    <source>
        <strain evidence="11 12">SBR_S</strain>
    </source>
</reference>
<evidence type="ECO:0000256" key="7">
    <source>
        <dbReference type="ARBA" id="ARBA00022840"/>
    </source>
</evidence>
<evidence type="ECO:0000256" key="6">
    <source>
        <dbReference type="ARBA" id="ARBA00022777"/>
    </source>
</evidence>
<dbReference type="GO" id="GO:0003991">
    <property type="term" value="F:acetylglutamate kinase activity"/>
    <property type="evidence" value="ECO:0007669"/>
    <property type="project" value="UniProtKB-EC"/>
</dbReference>
<comment type="subcellular location">
    <subcellularLocation>
        <location evidence="9">Cytoplasm</location>
    </subcellularLocation>
</comment>
<dbReference type="PANTHER" id="PTHR23342:SF0">
    <property type="entry name" value="N-ACETYLGLUTAMATE SYNTHASE, MITOCHONDRIAL"/>
    <property type="match status" value="1"/>
</dbReference>
<feature type="domain" description="Aspartate/glutamate/uridylate kinase" evidence="10">
    <location>
        <begin position="28"/>
        <end position="271"/>
    </location>
</feature>
<dbReference type="InterPro" id="IPR036393">
    <property type="entry name" value="AceGlu_kinase-like_sf"/>
</dbReference>
<accession>A0ABX1TUG8</accession>
<dbReference type="InterPro" id="IPR001057">
    <property type="entry name" value="Glu/AcGlu_kinase"/>
</dbReference>
<feature type="binding site" evidence="9">
    <location>
        <position position="90"/>
    </location>
    <ligand>
        <name>substrate</name>
    </ligand>
</feature>
<dbReference type="EC" id="2.7.2.8" evidence="9"/>
<comment type="function">
    <text evidence="9">Catalyzes the ATP-dependent phosphorylation of N-acetyl-L-glutamate.</text>
</comment>
<dbReference type="PRINTS" id="PR00474">
    <property type="entry name" value="GLU5KINASE"/>
</dbReference>
<protein>
    <recommendedName>
        <fullName evidence="9">Acetylglutamate kinase</fullName>
        <ecNumber evidence="9">2.7.2.8</ecNumber>
    </recommendedName>
    <alternativeName>
        <fullName evidence="9">N-acetyl-L-glutamate 5-phosphotransferase</fullName>
    </alternativeName>
    <alternativeName>
        <fullName evidence="9">NAG kinase</fullName>
        <shortName evidence="9">NAGK</shortName>
    </alternativeName>
</protein>
<keyword evidence="12" id="KW-1185">Reference proteome</keyword>
<feature type="binding site" evidence="9">
    <location>
        <position position="192"/>
    </location>
    <ligand>
        <name>substrate</name>
    </ligand>
</feature>
<dbReference type="Proteomes" id="UP000749010">
    <property type="component" value="Unassembled WGS sequence"/>
</dbReference>
<dbReference type="PIRSF" id="PIRSF000728">
    <property type="entry name" value="NAGK"/>
    <property type="match status" value="1"/>
</dbReference>
<evidence type="ECO:0000256" key="3">
    <source>
        <dbReference type="ARBA" id="ARBA00022605"/>
    </source>
</evidence>
<feature type="site" description="Transition state stabilizer" evidence="9">
    <location>
        <position position="33"/>
    </location>
</feature>
<dbReference type="InterPro" id="IPR037528">
    <property type="entry name" value="ArgB"/>
</dbReference>
<keyword evidence="3 9" id="KW-0028">Amino-acid biosynthesis</keyword>
<keyword evidence="2 9" id="KW-0055">Arginine biosynthesis</keyword>
<proteinExistence type="inferred from homology"/>
<keyword evidence="9" id="KW-0963">Cytoplasm</keyword>
<dbReference type="InterPro" id="IPR041727">
    <property type="entry name" value="NAGK-C"/>
</dbReference>
<dbReference type="InterPro" id="IPR001048">
    <property type="entry name" value="Asp/Glu/Uridylate_kinase"/>
</dbReference>
<comment type="pathway">
    <text evidence="1 9">Amino-acid biosynthesis; L-arginine biosynthesis; N(2)-acetyl-L-ornithine from L-glutamate: step 2/4.</text>
</comment>
<keyword evidence="6 9" id="KW-0418">Kinase</keyword>
<dbReference type="CDD" id="cd04250">
    <property type="entry name" value="AAK_NAGK-C"/>
    <property type="match status" value="1"/>
</dbReference>
<dbReference type="Pfam" id="PF00696">
    <property type="entry name" value="AA_kinase"/>
    <property type="match status" value="1"/>
</dbReference>
<keyword evidence="7 9" id="KW-0067">ATP-binding</keyword>
<evidence type="ECO:0000313" key="12">
    <source>
        <dbReference type="Proteomes" id="UP000749010"/>
    </source>
</evidence>
<evidence type="ECO:0000256" key="1">
    <source>
        <dbReference type="ARBA" id="ARBA00004828"/>
    </source>
</evidence>
<evidence type="ECO:0000256" key="4">
    <source>
        <dbReference type="ARBA" id="ARBA00022679"/>
    </source>
</evidence>
<keyword evidence="5 9" id="KW-0547">Nucleotide-binding</keyword>
<evidence type="ECO:0000259" key="10">
    <source>
        <dbReference type="Pfam" id="PF00696"/>
    </source>
</evidence>
<organism evidence="11 12">
    <name type="scientific">Candidatus Accumulibacter phosphatis</name>
    <dbReference type="NCBI Taxonomy" id="327160"/>
    <lineage>
        <taxon>Bacteria</taxon>
        <taxon>Pseudomonadati</taxon>
        <taxon>Pseudomonadota</taxon>
        <taxon>Betaproteobacteria</taxon>
        <taxon>Candidatus Accumulibacter</taxon>
    </lineage>
</organism>
<sequence length="295" mass="31146">MNDRVFTPANEAAILAEALPYIKRFHGKTIVVKYGGNAMTDEHLKQCFARDVVLLKLVGMHVVVVHGGGPQIENLLARVGKKGKFIQGMRVTDAETMDIVEMVLGGQVNKDVVNLINQAGGKAVGLTGKDGSFIRAKKLLLANHENLGDLIDVGQVGDITQIDPSLIGHLESGGFIPVVAPIGVGKGGETYNINADVVAGKIAEILKAEKLVLLTNTPGVLDESGQLITGMTPKEIDQLVADGTLSGGMLPKISSALDAARNGVRSVHIIDGRVEHALLLEILTDHGVGTMIKSH</sequence>
<dbReference type="EMBL" id="SPMY01000002">
    <property type="protein sequence ID" value="NMQ26373.1"/>
    <property type="molecule type" value="Genomic_DNA"/>
</dbReference>